<keyword evidence="1" id="KW-0732">Signal</keyword>
<dbReference type="Proteomes" id="UP000053268">
    <property type="component" value="Unassembled WGS sequence"/>
</dbReference>
<reference evidence="2 3" key="1">
    <citation type="journal article" date="2015" name="Nat. Commun.">
        <title>Outbred genome sequencing and CRISPR/Cas9 gene editing in butterflies.</title>
        <authorList>
            <person name="Li X."/>
            <person name="Fan D."/>
            <person name="Zhang W."/>
            <person name="Liu G."/>
            <person name="Zhang L."/>
            <person name="Zhao L."/>
            <person name="Fang X."/>
            <person name="Chen L."/>
            <person name="Dong Y."/>
            <person name="Chen Y."/>
            <person name="Ding Y."/>
            <person name="Zhao R."/>
            <person name="Feng M."/>
            <person name="Zhu Y."/>
            <person name="Feng Y."/>
            <person name="Jiang X."/>
            <person name="Zhu D."/>
            <person name="Xiang H."/>
            <person name="Feng X."/>
            <person name="Li S."/>
            <person name="Wang J."/>
            <person name="Zhang G."/>
            <person name="Kronforst M.R."/>
            <person name="Wang W."/>
        </authorList>
    </citation>
    <scope>NUCLEOTIDE SEQUENCE [LARGE SCALE GENOMIC DNA]</scope>
    <source>
        <strain evidence="2">Ya'a_city_454_Px</strain>
        <tissue evidence="2">Whole body</tissue>
    </source>
</reference>
<name>A0A194PJM8_PAPXU</name>
<feature type="chain" id="PRO_5008263359" evidence="1">
    <location>
        <begin position="18"/>
        <end position="126"/>
    </location>
</feature>
<dbReference type="EMBL" id="KQ459603">
    <property type="protein sequence ID" value="KPI92929.1"/>
    <property type="molecule type" value="Genomic_DNA"/>
</dbReference>
<organism evidence="2 3">
    <name type="scientific">Papilio xuthus</name>
    <name type="common">Asian swallowtail butterfly</name>
    <dbReference type="NCBI Taxonomy" id="66420"/>
    <lineage>
        <taxon>Eukaryota</taxon>
        <taxon>Metazoa</taxon>
        <taxon>Ecdysozoa</taxon>
        <taxon>Arthropoda</taxon>
        <taxon>Hexapoda</taxon>
        <taxon>Insecta</taxon>
        <taxon>Pterygota</taxon>
        <taxon>Neoptera</taxon>
        <taxon>Endopterygota</taxon>
        <taxon>Lepidoptera</taxon>
        <taxon>Glossata</taxon>
        <taxon>Ditrysia</taxon>
        <taxon>Papilionoidea</taxon>
        <taxon>Papilionidae</taxon>
        <taxon>Papilioninae</taxon>
        <taxon>Papilio</taxon>
    </lineage>
</organism>
<feature type="signal peptide" evidence="1">
    <location>
        <begin position="1"/>
        <end position="17"/>
    </location>
</feature>
<proteinExistence type="predicted"/>
<keyword evidence="3" id="KW-1185">Reference proteome</keyword>
<protein>
    <submittedName>
        <fullName evidence="2">Uncharacterized protein</fullName>
    </submittedName>
</protein>
<dbReference type="AlphaFoldDB" id="A0A194PJM8"/>
<accession>A0A194PJM8</accession>
<evidence type="ECO:0000313" key="3">
    <source>
        <dbReference type="Proteomes" id="UP000053268"/>
    </source>
</evidence>
<sequence length="126" mass="13872">MKLFIVIALAVVSQCEGGLTKCEMIEELIKRGIPRDAMKGCGIERRGGATAQGAGYKALREQVSNLKSQKPSLGDFKTQKIGRCINLAQGAGNATTGPVKSTRNRKWMRRCMIVEEAREVCQFRVK</sequence>
<gene>
    <name evidence="2" type="ORF">RR46_14150</name>
</gene>
<evidence type="ECO:0000256" key="1">
    <source>
        <dbReference type="SAM" id="SignalP"/>
    </source>
</evidence>
<evidence type="ECO:0000313" key="2">
    <source>
        <dbReference type="EMBL" id="KPI92929.1"/>
    </source>
</evidence>